<proteinExistence type="predicted"/>
<evidence type="ECO:0000313" key="2">
    <source>
        <dbReference type="Proteomes" id="UP000785679"/>
    </source>
</evidence>
<dbReference type="AlphaFoldDB" id="A0A8J8SY67"/>
<protein>
    <submittedName>
        <fullName evidence="1">Uncharacterized protein</fullName>
    </submittedName>
</protein>
<keyword evidence="2" id="KW-1185">Reference proteome</keyword>
<dbReference type="Proteomes" id="UP000785679">
    <property type="component" value="Unassembled WGS sequence"/>
</dbReference>
<sequence length="82" mass="9516">MINPKIVSHSVKHLISNKNLVLKKVKKQALNKEIPFKDPPLLQIESLKKMNLKSYLNGRMNQIIKMQLKNQLINQHSKSKAM</sequence>
<accession>A0A8J8SY67</accession>
<dbReference type="EMBL" id="RRYP01016743">
    <property type="protein sequence ID" value="TNV74646.1"/>
    <property type="molecule type" value="Genomic_DNA"/>
</dbReference>
<gene>
    <name evidence="1" type="ORF">FGO68_gene14659</name>
</gene>
<comment type="caution">
    <text evidence="1">The sequence shown here is derived from an EMBL/GenBank/DDBJ whole genome shotgun (WGS) entry which is preliminary data.</text>
</comment>
<organism evidence="1 2">
    <name type="scientific">Halteria grandinella</name>
    <dbReference type="NCBI Taxonomy" id="5974"/>
    <lineage>
        <taxon>Eukaryota</taxon>
        <taxon>Sar</taxon>
        <taxon>Alveolata</taxon>
        <taxon>Ciliophora</taxon>
        <taxon>Intramacronucleata</taxon>
        <taxon>Spirotrichea</taxon>
        <taxon>Stichotrichia</taxon>
        <taxon>Sporadotrichida</taxon>
        <taxon>Halteriidae</taxon>
        <taxon>Halteria</taxon>
    </lineage>
</organism>
<name>A0A8J8SY67_HALGN</name>
<evidence type="ECO:0000313" key="1">
    <source>
        <dbReference type="EMBL" id="TNV74646.1"/>
    </source>
</evidence>
<reference evidence="1" key="1">
    <citation type="submission" date="2019-06" db="EMBL/GenBank/DDBJ databases">
        <authorList>
            <person name="Zheng W."/>
        </authorList>
    </citation>
    <scope>NUCLEOTIDE SEQUENCE</scope>
    <source>
        <strain evidence="1">QDHG01</strain>
    </source>
</reference>